<protein>
    <submittedName>
        <fullName evidence="1">Uncharacterized protein</fullName>
    </submittedName>
</protein>
<comment type="caution">
    <text evidence="1">The sequence shown here is derived from an EMBL/GenBank/DDBJ whole genome shotgun (WGS) entry which is preliminary data.</text>
</comment>
<organism evidence="1 2">
    <name type="scientific">Phytophthora palmivora</name>
    <dbReference type="NCBI Taxonomy" id="4796"/>
    <lineage>
        <taxon>Eukaryota</taxon>
        <taxon>Sar</taxon>
        <taxon>Stramenopiles</taxon>
        <taxon>Oomycota</taxon>
        <taxon>Peronosporomycetes</taxon>
        <taxon>Peronosporales</taxon>
        <taxon>Peronosporaceae</taxon>
        <taxon>Phytophthora</taxon>
    </lineage>
</organism>
<keyword evidence="2" id="KW-1185">Reference proteome</keyword>
<gene>
    <name evidence="1" type="ORF">PHPALM_10769</name>
</gene>
<evidence type="ECO:0000313" key="1">
    <source>
        <dbReference type="EMBL" id="POM72504.1"/>
    </source>
</evidence>
<proteinExistence type="predicted"/>
<evidence type="ECO:0000313" key="2">
    <source>
        <dbReference type="Proteomes" id="UP000237271"/>
    </source>
</evidence>
<name>A0A2P4Y3W4_9STRA</name>
<dbReference type="EMBL" id="NCKW01005715">
    <property type="protein sequence ID" value="POM72504.1"/>
    <property type="molecule type" value="Genomic_DNA"/>
</dbReference>
<feature type="non-terminal residue" evidence="1">
    <location>
        <position position="1"/>
    </location>
</feature>
<accession>A0A2P4Y3W4</accession>
<dbReference type="AlphaFoldDB" id="A0A2P4Y3W4"/>
<dbReference type="Proteomes" id="UP000237271">
    <property type="component" value="Unassembled WGS sequence"/>
</dbReference>
<sequence>LDDNQSEYKVSRVNSNTSVLPCESQKEERRRAKTWNDREQIRKAHVPVTNLVPELSTEDFAGGEDFDATLQSYMAANYLCFMMRNSESREKYSSVYQVPSNMTYLFKIYWSTRASSHTSRGKGRRDRDCRYTGCEAGFTVRSVKSIVNGRVEWGVQIVQGTVMSLHNHKTSQAIYDSYCDAKLRQLAPEVRRELGLLTEMKVLSADINRCNSKHASNSGNDVLLVQDQLDITCIIVMETTTQKHVLNSGE</sequence>
<reference evidence="1 2" key="1">
    <citation type="journal article" date="2017" name="Genome Biol. Evol.">
        <title>Phytophthora megakarya and P. palmivora, closely related causal agents of cacao black pod rot, underwent increases in genome sizes and gene numbers by different mechanisms.</title>
        <authorList>
            <person name="Ali S.S."/>
            <person name="Shao J."/>
            <person name="Lary D.J."/>
            <person name="Kronmiller B."/>
            <person name="Shen D."/>
            <person name="Strem M.D."/>
            <person name="Amoako-Attah I."/>
            <person name="Akrofi A.Y."/>
            <person name="Begoude B.A."/>
            <person name="Ten Hoopen G.M."/>
            <person name="Coulibaly K."/>
            <person name="Kebe B.I."/>
            <person name="Melnick R.L."/>
            <person name="Guiltinan M.J."/>
            <person name="Tyler B.M."/>
            <person name="Meinhardt L.W."/>
            <person name="Bailey B.A."/>
        </authorList>
    </citation>
    <scope>NUCLEOTIDE SEQUENCE [LARGE SCALE GENOMIC DNA]</scope>
    <source>
        <strain evidence="2">sbr112.9</strain>
    </source>
</reference>